<evidence type="ECO:0000313" key="2">
    <source>
        <dbReference type="Proteomes" id="UP001143981"/>
    </source>
</evidence>
<sequence length="170" mass="18217">MAADTAALVTALSALETRSPHFESTKLLNLAASWCVKAAAAINNYALGIKPSLLAEAVLKLLTSHAKSVATTLSPAMPEDVFMAMKDQFPTTDHECHVLQAIDSSTMWASIEVVLRPVHLCRIFDTLPMAMDLYANTFAQVLFGLNANIFGMMAVDPAQVTAATFGKVCD</sequence>
<keyword evidence="2" id="KW-1185">Reference proteome</keyword>
<feature type="non-terminal residue" evidence="1">
    <location>
        <position position="170"/>
    </location>
</feature>
<protein>
    <submittedName>
        <fullName evidence="1">Uncharacterized protein</fullName>
    </submittedName>
</protein>
<name>A0A9W8CUI1_9FUNG</name>
<dbReference type="AlphaFoldDB" id="A0A9W8CUI1"/>
<evidence type="ECO:0000313" key="1">
    <source>
        <dbReference type="EMBL" id="KAJ1726207.1"/>
    </source>
</evidence>
<dbReference type="Proteomes" id="UP001143981">
    <property type="component" value="Unassembled WGS sequence"/>
</dbReference>
<organism evidence="1 2">
    <name type="scientific">Coemansia biformis</name>
    <dbReference type="NCBI Taxonomy" id="1286918"/>
    <lineage>
        <taxon>Eukaryota</taxon>
        <taxon>Fungi</taxon>
        <taxon>Fungi incertae sedis</taxon>
        <taxon>Zoopagomycota</taxon>
        <taxon>Kickxellomycotina</taxon>
        <taxon>Kickxellomycetes</taxon>
        <taxon>Kickxellales</taxon>
        <taxon>Kickxellaceae</taxon>
        <taxon>Coemansia</taxon>
    </lineage>
</organism>
<gene>
    <name evidence="1" type="ORF">LPJ61_005349</name>
</gene>
<dbReference type="EMBL" id="JANBOI010001707">
    <property type="protein sequence ID" value="KAJ1726207.1"/>
    <property type="molecule type" value="Genomic_DNA"/>
</dbReference>
<comment type="caution">
    <text evidence="1">The sequence shown here is derived from an EMBL/GenBank/DDBJ whole genome shotgun (WGS) entry which is preliminary data.</text>
</comment>
<accession>A0A9W8CUI1</accession>
<proteinExistence type="predicted"/>
<reference evidence="1" key="1">
    <citation type="submission" date="2022-07" db="EMBL/GenBank/DDBJ databases">
        <title>Phylogenomic reconstructions and comparative analyses of Kickxellomycotina fungi.</title>
        <authorList>
            <person name="Reynolds N.K."/>
            <person name="Stajich J.E."/>
            <person name="Barry K."/>
            <person name="Grigoriev I.V."/>
            <person name="Crous P."/>
            <person name="Smith M.E."/>
        </authorList>
    </citation>
    <scope>NUCLEOTIDE SEQUENCE</scope>
    <source>
        <strain evidence="1">BCRC 34381</strain>
    </source>
</reference>